<feature type="transmembrane region" description="Helical" evidence="1">
    <location>
        <begin position="1123"/>
        <end position="1141"/>
    </location>
</feature>
<dbReference type="Pfam" id="PF01757">
    <property type="entry name" value="Acyl_transf_3"/>
    <property type="match status" value="1"/>
</dbReference>
<evidence type="ECO:0000256" key="2">
    <source>
        <dbReference type="SAM" id="SignalP"/>
    </source>
</evidence>
<feature type="transmembrane region" description="Helical" evidence="1">
    <location>
        <begin position="930"/>
        <end position="950"/>
    </location>
</feature>
<keyword evidence="1" id="KW-1133">Transmembrane helix</keyword>
<keyword evidence="5" id="KW-1185">Reference proteome</keyword>
<sequence>MKIAAVSLVIGALLLMTSSPVAGQLDGLSIDLIEGLNDSQVVALVADILLRNPALLHRLEPIPFAIGPVLNEISKLRIEISSSVLNWILDSLPAWLNNPDFLTGVHCLVNNIKKVNITDLVATQNYTILMYGVVARTEYSHVIEDFLMAEGANITKAIGLDQHIAEKLLPFVVHSAGTFLRQDGPALIRILVQEFNMINRTGLETLNGPRLISAILTRINYSELFGKLYQLPSVKGIVHTGFQVIGLDPALGDKLVPELFHGLEEIVNITIGQINQLNLTALAGLYKANITDVDLLHEINYLDILKSTFLPKIGSLVLKYVRESAVGVLKLFVEELNLVPKKNVLFFLLNPQTLSNVLEKFDWGEFLTKLLENFGKPVFDLVGLNPVIGKVLAPVIAKDLPNLLKFTIQDLNKIDVSLVENPPNGTSPLVVIVKELDVANILHEFVKLKGLQWDDIMGLNTGIALMLLDWTSERVVSFLKNETYNLLSIFIEEVKQVDTAGLDPSNAEEYAGGIMSRLAWSKMLSTIIGDQKDLVFSLLNLDSLKTIDTESITRLMQPVLGVLPNVLAVVSDSLSDANFTNIPANASVLDILRQVNIKTLWQDTINMILPPKSASNQKPKYNLSLRSAALQSKDVQEIAPTCGPDTRGFLLNAISESWAMEMLDASGKPTPGLLKGSLHMMGSYDECLAIKADLLTEENTTRSFGGRYCRVAFDLPKSLLVSLLPNLATQKLYGMKTTVSIGVCLPDSCVSQDVNNFFENGMASGLGLSPLSVTCNESEDLASDQSAILVLAISAAIILLVGAATITHLCKWGRGQTNGMPSGMRMYEDYNNHGYDAYESADPDTDSKTTTTTTTTTTSFSNGSVKGDLLSESTKLKNRPETKTDLDHQANGFDDLNRVEFTKTSDIGKRIVLSFSAVQSISQLMSYRRAANAIDCIHGIRTISILWIMLGNTYIYNILPVTDSPLAVDMLDALEIMKRFTFQAVMGAHYGIDTFLLISGCLITYRILSKFEKFEKFKWKTLLGVFFHRYIRLTPTYIMVLVIFVYWYRYLGTGPSWPESIAVADKCRTDWWHHILYINNLVGIQGNDAFHQCMTWSFFLALLMQFYLITPILLLLATFSYRLAGAVIFLLMAAGITATGIKEHEFGGDLLSMMEDHGDYWNNVFVAPWCRISSYCIGMMLALVIMKSNEGKIKKLPLWSATIGWITAIIIGVFVVYINYTKYQPDVEEWTRDMEAAYEAIGRPLWCLCVAWVIYACFTGRGGLINSFLSWRGFLPLSRLTFAVYLVHPIWMVFFMYTKRDLVYLLNDYGMTYLFIGHSVMSFGIAFLVAVLFEKPFCNLARAVFKNK</sequence>
<accession>A0A210PL14</accession>
<name>A0A210PL14_MIZYE</name>
<feature type="transmembrane region" description="Helical" evidence="1">
    <location>
        <begin position="987"/>
        <end position="1008"/>
    </location>
</feature>
<dbReference type="InterPro" id="IPR002656">
    <property type="entry name" value="Acyl_transf_3_dom"/>
</dbReference>
<feature type="transmembrane region" description="Helical" evidence="1">
    <location>
        <begin position="1096"/>
        <end position="1116"/>
    </location>
</feature>
<dbReference type="InterPro" id="IPR052728">
    <property type="entry name" value="O2_lipid_transport_reg"/>
</dbReference>
<dbReference type="EMBL" id="NEDP02005594">
    <property type="protein sequence ID" value="OWF37179.1"/>
    <property type="molecule type" value="Genomic_DNA"/>
</dbReference>
<keyword evidence="1" id="KW-0472">Membrane</keyword>
<feature type="transmembrane region" description="Helical" evidence="1">
    <location>
        <begin position="1198"/>
        <end position="1220"/>
    </location>
</feature>
<dbReference type="SMART" id="SM00703">
    <property type="entry name" value="NRF"/>
    <property type="match status" value="1"/>
</dbReference>
<dbReference type="Pfam" id="PF20146">
    <property type="entry name" value="NRF"/>
    <property type="match status" value="1"/>
</dbReference>
<evidence type="ECO:0000259" key="3">
    <source>
        <dbReference type="SMART" id="SM00703"/>
    </source>
</evidence>
<proteinExistence type="predicted"/>
<keyword evidence="1" id="KW-0812">Transmembrane</keyword>
<feature type="domain" description="Nose resistant-to-fluoxetine protein N-terminal" evidence="3">
    <location>
        <begin position="639"/>
        <end position="777"/>
    </location>
</feature>
<dbReference type="InterPro" id="IPR006621">
    <property type="entry name" value="Nose-resist-to-fluoxetine_N"/>
</dbReference>
<feature type="transmembrane region" description="Helical" evidence="1">
    <location>
        <begin position="1279"/>
        <end position="1298"/>
    </location>
</feature>
<dbReference type="PANTHER" id="PTHR11161">
    <property type="entry name" value="O-ACYLTRANSFERASE"/>
    <property type="match status" value="1"/>
</dbReference>
<gene>
    <name evidence="4" type="ORF">KP79_PYT21304</name>
</gene>
<feature type="transmembrane region" description="Helical" evidence="1">
    <location>
        <begin position="1029"/>
        <end position="1048"/>
    </location>
</feature>
<feature type="signal peptide" evidence="2">
    <location>
        <begin position="1"/>
        <end position="23"/>
    </location>
</feature>
<feature type="transmembrane region" description="Helical" evidence="1">
    <location>
        <begin position="1240"/>
        <end position="1258"/>
    </location>
</feature>
<evidence type="ECO:0000256" key="1">
    <source>
        <dbReference type="SAM" id="Phobius"/>
    </source>
</evidence>
<feature type="chain" id="PRO_5012600498" evidence="2">
    <location>
        <begin position="24"/>
        <end position="1348"/>
    </location>
</feature>
<keyword evidence="2" id="KW-0732">Signal</keyword>
<dbReference type="OrthoDB" id="207378at2759"/>
<feature type="transmembrane region" description="Helical" evidence="1">
    <location>
        <begin position="1161"/>
        <end position="1186"/>
    </location>
</feature>
<comment type="caution">
    <text evidence="4">The sequence shown here is derived from an EMBL/GenBank/DDBJ whole genome shotgun (WGS) entry which is preliminary data.</text>
</comment>
<protein>
    <submittedName>
        <fullName evidence="4">Nose resistant to fluoxetine protein 6</fullName>
    </submittedName>
</protein>
<organism evidence="4 5">
    <name type="scientific">Mizuhopecten yessoensis</name>
    <name type="common">Japanese scallop</name>
    <name type="synonym">Patinopecten yessoensis</name>
    <dbReference type="NCBI Taxonomy" id="6573"/>
    <lineage>
        <taxon>Eukaryota</taxon>
        <taxon>Metazoa</taxon>
        <taxon>Spiralia</taxon>
        <taxon>Lophotrochozoa</taxon>
        <taxon>Mollusca</taxon>
        <taxon>Bivalvia</taxon>
        <taxon>Autobranchia</taxon>
        <taxon>Pteriomorphia</taxon>
        <taxon>Pectinida</taxon>
        <taxon>Pectinoidea</taxon>
        <taxon>Pectinidae</taxon>
        <taxon>Mizuhopecten</taxon>
    </lineage>
</organism>
<dbReference type="PANTHER" id="PTHR11161:SF0">
    <property type="entry name" value="O-ACYLTRANSFERASE LIKE PROTEIN"/>
    <property type="match status" value="1"/>
</dbReference>
<dbReference type="Proteomes" id="UP000242188">
    <property type="component" value="Unassembled WGS sequence"/>
</dbReference>
<reference evidence="4 5" key="1">
    <citation type="journal article" date="2017" name="Nat. Ecol. Evol.">
        <title>Scallop genome provides insights into evolution of bilaterian karyotype and development.</title>
        <authorList>
            <person name="Wang S."/>
            <person name="Zhang J."/>
            <person name="Jiao W."/>
            <person name="Li J."/>
            <person name="Xun X."/>
            <person name="Sun Y."/>
            <person name="Guo X."/>
            <person name="Huan P."/>
            <person name="Dong B."/>
            <person name="Zhang L."/>
            <person name="Hu X."/>
            <person name="Sun X."/>
            <person name="Wang J."/>
            <person name="Zhao C."/>
            <person name="Wang Y."/>
            <person name="Wang D."/>
            <person name="Huang X."/>
            <person name="Wang R."/>
            <person name="Lv J."/>
            <person name="Li Y."/>
            <person name="Zhang Z."/>
            <person name="Liu B."/>
            <person name="Lu W."/>
            <person name="Hui Y."/>
            <person name="Liang J."/>
            <person name="Zhou Z."/>
            <person name="Hou R."/>
            <person name="Li X."/>
            <person name="Liu Y."/>
            <person name="Li H."/>
            <person name="Ning X."/>
            <person name="Lin Y."/>
            <person name="Zhao L."/>
            <person name="Xing Q."/>
            <person name="Dou J."/>
            <person name="Li Y."/>
            <person name="Mao J."/>
            <person name="Guo H."/>
            <person name="Dou H."/>
            <person name="Li T."/>
            <person name="Mu C."/>
            <person name="Jiang W."/>
            <person name="Fu Q."/>
            <person name="Fu X."/>
            <person name="Miao Y."/>
            <person name="Liu J."/>
            <person name="Yu Q."/>
            <person name="Li R."/>
            <person name="Liao H."/>
            <person name="Li X."/>
            <person name="Kong Y."/>
            <person name="Jiang Z."/>
            <person name="Chourrout D."/>
            <person name="Li R."/>
            <person name="Bao Z."/>
        </authorList>
    </citation>
    <scope>NUCLEOTIDE SEQUENCE [LARGE SCALE GENOMIC DNA]</scope>
    <source>
        <strain evidence="4 5">PY_sf001</strain>
    </source>
</reference>
<dbReference type="GO" id="GO:0016747">
    <property type="term" value="F:acyltransferase activity, transferring groups other than amino-acyl groups"/>
    <property type="evidence" value="ECO:0007669"/>
    <property type="project" value="InterPro"/>
</dbReference>
<evidence type="ECO:0000313" key="5">
    <source>
        <dbReference type="Proteomes" id="UP000242188"/>
    </source>
</evidence>
<feature type="transmembrane region" description="Helical" evidence="1">
    <location>
        <begin position="1310"/>
        <end position="1333"/>
    </location>
</feature>
<evidence type="ECO:0000313" key="4">
    <source>
        <dbReference type="EMBL" id="OWF37179.1"/>
    </source>
</evidence>
<feature type="transmembrane region" description="Helical" evidence="1">
    <location>
        <begin position="787"/>
        <end position="810"/>
    </location>
</feature>